<evidence type="ECO:0000259" key="3">
    <source>
        <dbReference type="Pfam" id="PF03448"/>
    </source>
</evidence>
<comment type="caution">
    <text evidence="4">The sequence shown here is derived from an EMBL/GenBank/DDBJ whole genome shotgun (WGS) entry which is preliminary data.</text>
</comment>
<dbReference type="InterPro" id="IPR006668">
    <property type="entry name" value="Mg_transptr_MgtE_intracell_dom"/>
</dbReference>
<keyword evidence="5" id="KW-1185">Reference proteome</keyword>
<dbReference type="EMBL" id="JBHSFU010000003">
    <property type="protein sequence ID" value="MFC4557118.1"/>
    <property type="molecule type" value="Genomic_DNA"/>
</dbReference>
<organism evidence="4 5">
    <name type="scientific">Virgibacillus kekensis</name>
    <dbReference type="NCBI Taxonomy" id="202261"/>
    <lineage>
        <taxon>Bacteria</taxon>
        <taxon>Bacillati</taxon>
        <taxon>Bacillota</taxon>
        <taxon>Bacilli</taxon>
        <taxon>Bacillales</taxon>
        <taxon>Bacillaceae</taxon>
        <taxon>Virgibacillus</taxon>
    </lineage>
</organism>
<keyword evidence="2" id="KW-0472">Membrane</keyword>
<dbReference type="Gene3D" id="1.25.60.10">
    <property type="entry name" value="MgtE N-terminal domain-like"/>
    <property type="match status" value="1"/>
</dbReference>
<dbReference type="Proteomes" id="UP001595989">
    <property type="component" value="Unassembled WGS sequence"/>
</dbReference>
<feature type="transmembrane region" description="Helical" evidence="2">
    <location>
        <begin position="15"/>
        <end position="40"/>
    </location>
</feature>
<proteinExistence type="predicted"/>
<keyword evidence="2" id="KW-1133">Transmembrane helix</keyword>
<reference evidence="5" key="1">
    <citation type="journal article" date="2019" name="Int. J. Syst. Evol. Microbiol.">
        <title>The Global Catalogue of Microorganisms (GCM) 10K type strain sequencing project: providing services to taxonomists for standard genome sequencing and annotation.</title>
        <authorList>
            <consortium name="The Broad Institute Genomics Platform"/>
            <consortium name="The Broad Institute Genome Sequencing Center for Infectious Disease"/>
            <person name="Wu L."/>
            <person name="Ma J."/>
        </authorList>
    </citation>
    <scope>NUCLEOTIDE SEQUENCE [LARGE SCALE GENOMIC DNA]</scope>
    <source>
        <strain evidence="5">CGMCC 4.7426</strain>
    </source>
</reference>
<evidence type="ECO:0000256" key="1">
    <source>
        <dbReference type="SAM" id="Coils"/>
    </source>
</evidence>
<feature type="domain" description="Magnesium transporter MgtE intracellular" evidence="3">
    <location>
        <begin position="142"/>
        <end position="192"/>
    </location>
</feature>
<protein>
    <submittedName>
        <fullName evidence="4">MotE family protein</fullName>
    </submittedName>
</protein>
<accession>A0ABV9DFK9</accession>
<keyword evidence="1" id="KW-0175">Coiled coil</keyword>
<evidence type="ECO:0000313" key="4">
    <source>
        <dbReference type="EMBL" id="MFC4557118.1"/>
    </source>
</evidence>
<keyword evidence="2" id="KW-0812">Transmembrane</keyword>
<dbReference type="Pfam" id="PF03448">
    <property type="entry name" value="MgtE_N"/>
    <property type="match status" value="1"/>
</dbReference>
<evidence type="ECO:0000256" key="2">
    <source>
        <dbReference type="SAM" id="Phobius"/>
    </source>
</evidence>
<dbReference type="SUPFAM" id="SSF158791">
    <property type="entry name" value="MgtE N-terminal domain-like"/>
    <property type="match status" value="1"/>
</dbReference>
<feature type="coiled-coil region" evidence="1">
    <location>
        <begin position="74"/>
        <end position="132"/>
    </location>
</feature>
<gene>
    <name evidence="4" type="ORF">ACFO3D_02690</name>
</gene>
<name>A0ABV9DFK9_9BACI</name>
<dbReference type="InterPro" id="IPR038076">
    <property type="entry name" value="MgtE_N_sf"/>
</dbReference>
<dbReference type="RefSeq" id="WP_390293058.1">
    <property type="nucleotide sequence ID" value="NZ_JBHSFU010000003.1"/>
</dbReference>
<sequence>MAKDKTKQKEKLNPLLWFFFAIVIPLAVAVTLTVIIFSAAGVDAIGWMKNTANNVPVLAKVVKTDQEKDQQRTEEKLKDAIASKDEKISSLTQEVSNLESTIDDLEQEIIKLENSNKKKNETEIQNDEQNERKPVETISSSFKDMDSEQAAQILENMKAELAVSILKNLKDDVRGSIFEAMDAQKAADLTQLYIESGQ</sequence>
<evidence type="ECO:0000313" key="5">
    <source>
        <dbReference type="Proteomes" id="UP001595989"/>
    </source>
</evidence>